<protein>
    <recommendedName>
        <fullName evidence="1">HTH luxR-type domain-containing protein</fullName>
    </recommendedName>
</protein>
<dbReference type="GO" id="GO:0003677">
    <property type="term" value="F:DNA binding"/>
    <property type="evidence" value="ECO:0007669"/>
    <property type="project" value="InterPro"/>
</dbReference>
<dbReference type="SUPFAM" id="SSF46894">
    <property type="entry name" value="C-terminal effector domain of the bipartite response regulators"/>
    <property type="match status" value="1"/>
</dbReference>
<comment type="caution">
    <text evidence="2">The sequence shown here is derived from an EMBL/GenBank/DDBJ whole genome shotgun (WGS) entry which is preliminary data.</text>
</comment>
<organism evidence="2 3">
    <name type="scientific">Pseudacidovorax intermedius</name>
    <dbReference type="NCBI Taxonomy" id="433924"/>
    <lineage>
        <taxon>Bacteria</taxon>
        <taxon>Pseudomonadati</taxon>
        <taxon>Pseudomonadota</taxon>
        <taxon>Betaproteobacteria</taxon>
        <taxon>Burkholderiales</taxon>
        <taxon>Comamonadaceae</taxon>
        <taxon>Pseudacidovorax</taxon>
    </lineage>
</organism>
<dbReference type="GO" id="GO:0006355">
    <property type="term" value="P:regulation of DNA-templated transcription"/>
    <property type="evidence" value="ECO:0007669"/>
    <property type="project" value="InterPro"/>
</dbReference>
<sequence length="366" mass="40330">MNLGATDPVLSRALDAVRLLGEETPPWTEVLGTALALIGGESASLMVFSDDEVVGMEKFQIDPAAERDYLEHYYAMDIALPQALAAPPGHWLDTQDSLQDPQAARSPYYTEFMRDHRMLQIHALKLSAGIGPRMCLSFQRASVDHRLRERLEGERVRRYTDAFQAALHMRNAASAEWLVQSAAAFERFGEALCLVDVGGYVVQASPLAAHWLAQGELPLLLRGRRLWLDDAALRQALADAIACVGLDRGPVQLRLPATPGHRGGLLELVRAPRSLSIADRFLVLMRMRPTQVRVPDEEALCARFVGITPAEARVLRALASGQTPRQHAEAQGTSIHTVRKQVAMLLEKTGCQRQVDLVRKVLEAGS</sequence>
<feature type="domain" description="HTH luxR-type" evidence="1">
    <location>
        <begin position="304"/>
        <end position="361"/>
    </location>
</feature>
<name>A0A147GUM9_9BURK</name>
<keyword evidence="3" id="KW-1185">Reference proteome</keyword>
<evidence type="ECO:0000313" key="3">
    <source>
        <dbReference type="Proteomes" id="UP000072741"/>
    </source>
</evidence>
<dbReference type="OrthoDB" id="9135158at2"/>
<dbReference type="PATRIC" id="fig|433924.3.peg.4540"/>
<dbReference type="AlphaFoldDB" id="A0A147GUM9"/>
<dbReference type="EMBL" id="LDSL01000071">
    <property type="protein sequence ID" value="KTT21253.1"/>
    <property type="molecule type" value="Genomic_DNA"/>
</dbReference>
<dbReference type="InterPro" id="IPR016032">
    <property type="entry name" value="Sig_transdc_resp-reg_C-effctor"/>
</dbReference>
<dbReference type="SMART" id="SM00421">
    <property type="entry name" value="HTH_LUXR"/>
    <property type="match status" value="1"/>
</dbReference>
<evidence type="ECO:0000313" key="2">
    <source>
        <dbReference type="EMBL" id="KTT21253.1"/>
    </source>
</evidence>
<reference evidence="2 3" key="1">
    <citation type="journal article" date="2016" name="Front. Microbiol.">
        <title>Genomic Resource of Rice Seed Associated Bacteria.</title>
        <authorList>
            <person name="Midha S."/>
            <person name="Bansal K."/>
            <person name="Sharma S."/>
            <person name="Kumar N."/>
            <person name="Patil P.P."/>
            <person name="Chaudhry V."/>
            <person name="Patil P.B."/>
        </authorList>
    </citation>
    <scope>NUCLEOTIDE SEQUENCE [LARGE SCALE GENOMIC DNA]</scope>
    <source>
        <strain evidence="2 3">NS331</strain>
    </source>
</reference>
<dbReference type="InterPro" id="IPR000792">
    <property type="entry name" value="Tscrpt_reg_LuxR_C"/>
</dbReference>
<gene>
    <name evidence="2" type="ORF">NS331_12430</name>
</gene>
<dbReference type="Gene3D" id="1.10.10.10">
    <property type="entry name" value="Winged helix-like DNA-binding domain superfamily/Winged helix DNA-binding domain"/>
    <property type="match status" value="1"/>
</dbReference>
<accession>A0A147GUM9</accession>
<evidence type="ECO:0000259" key="1">
    <source>
        <dbReference type="SMART" id="SM00421"/>
    </source>
</evidence>
<dbReference type="InterPro" id="IPR036388">
    <property type="entry name" value="WH-like_DNA-bd_sf"/>
</dbReference>
<dbReference type="Proteomes" id="UP000072741">
    <property type="component" value="Unassembled WGS sequence"/>
</dbReference>
<dbReference type="RefSeq" id="WP_058642300.1">
    <property type="nucleotide sequence ID" value="NZ_LDSL01000071.1"/>
</dbReference>
<proteinExistence type="predicted"/>